<gene>
    <name evidence="1" type="ORF">MMF97_02885</name>
</gene>
<accession>A0ABS9ZTE5</accession>
<dbReference type="EMBL" id="JALGBH010000001">
    <property type="protein sequence ID" value="MCJ0741642.1"/>
    <property type="molecule type" value="Genomic_DNA"/>
</dbReference>
<sequence>MNKFKIFASIFLMLASCKADKSPQIGFSSDSTKIVVAHLGEAELYQIRQLKEKENLIMQVYQSKEDSLEKEIKGKISISGDSLVFTPNQPLEKGSAYMVNTLIGANFGKTEDILKSDVGYKVKTLQKELLR</sequence>
<organism evidence="1 2">
    <name type="scientific">Pedobacter montanisoli</name>
    <dbReference type="NCBI Taxonomy" id="2923277"/>
    <lineage>
        <taxon>Bacteria</taxon>
        <taxon>Pseudomonadati</taxon>
        <taxon>Bacteroidota</taxon>
        <taxon>Sphingobacteriia</taxon>
        <taxon>Sphingobacteriales</taxon>
        <taxon>Sphingobacteriaceae</taxon>
        <taxon>Pedobacter</taxon>
    </lineage>
</organism>
<evidence type="ECO:0000313" key="2">
    <source>
        <dbReference type="Proteomes" id="UP001165460"/>
    </source>
</evidence>
<dbReference type="Proteomes" id="UP001165460">
    <property type="component" value="Unassembled WGS sequence"/>
</dbReference>
<dbReference type="PROSITE" id="PS51257">
    <property type="entry name" value="PROKAR_LIPOPROTEIN"/>
    <property type="match status" value="1"/>
</dbReference>
<reference evidence="1" key="1">
    <citation type="submission" date="2022-03" db="EMBL/GenBank/DDBJ databases">
        <authorList>
            <person name="Woo C.Y."/>
        </authorList>
    </citation>
    <scope>NUCLEOTIDE SEQUENCE</scope>
    <source>
        <strain evidence="1">CYS-01</strain>
    </source>
</reference>
<protein>
    <recommendedName>
        <fullName evidence="3">Copper resistance protein NlpE</fullName>
    </recommendedName>
</protein>
<dbReference type="RefSeq" id="WP_243358982.1">
    <property type="nucleotide sequence ID" value="NZ_JALGBH010000001.1"/>
</dbReference>
<proteinExistence type="predicted"/>
<comment type="caution">
    <text evidence="1">The sequence shown here is derived from an EMBL/GenBank/DDBJ whole genome shotgun (WGS) entry which is preliminary data.</text>
</comment>
<name>A0ABS9ZTE5_9SPHI</name>
<evidence type="ECO:0000313" key="1">
    <source>
        <dbReference type="EMBL" id="MCJ0741642.1"/>
    </source>
</evidence>
<keyword evidence="2" id="KW-1185">Reference proteome</keyword>
<evidence type="ECO:0008006" key="3">
    <source>
        <dbReference type="Google" id="ProtNLM"/>
    </source>
</evidence>